<dbReference type="PANTHER" id="PTHR47572:SF4">
    <property type="entry name" value="LACTONASE DRP35"/>
    <property type="match status" value="1"/>
</dbReference>
<gene>
    <name evidence="3" type="ORF">SAMN05661096_03882</name>
</gene>
<evidence type="ECO:0000313" key="4">
    <source>
        <dbReference type="Proteomes" id="UP000193804"/>
    </source>
</evidence>
<dbReference type="RefSeq" id="WP_085519001.1">
    <property type="nucleotide sequence ID" value="NZ_FXAW01000010.1"/>
</dbReference>
<sequence>MIPIRTIHLLFLTAFLVYGCNQQHKLPISENEEIVKVAKGFAFTEGPTADHLGNIYFTDQPNNLIYKYGVDGELLIFTDSAGRANGLYIDQNQKLWACADGENQLWKFSLDGQREVVLNPSGEVKFNGPNDVWVHQNGNLYFTDPIYQRPYWENKHDTVGHQSIYLLKDGKPILLDSTLVQANGVVGHSEKKLLFVADIGADKTYRYAIDEEGMLQDKTLFVAQGSDGMTIDSNGNLYLTGKGVDVFDENGNFLQHLDIPENWTANVSFGGSNFDQLYITASKSLYRVKTKVKAVR</sequence>
<keyword evidence="4" id="KW-1185">Reference proteome</keyword>
<dbReference type="OrthoDB" id="241638at2"/>
<dbReference type="Gene3D" id="2.120.10.30">
    <property type="entry name" value="TolB, C-terminal domain"/>
    <property type="match status" value="1"/>
</dbReference>
<organism evidence="3 4">
    <name type="scientific">Marivirga sericea</name>
    <dbReference type="NCBI Taxonomy" id="1028"/>
    <lineage>
        <taxon>Bacteria</taxon>
        <taxon>Pseudomonadati</taxon>
        <taxon>Bacteroidota</taxon>
        <taxon>Cytophagia</taxon>
        <taxon>Cytophagales</taxon>
        <taxon>Marivirgaceae</taxon>
        <taxon>Marivirga</taxon>
    </lineage>
</organism>
<dbReference type="PANTHER" id="PTHR47572">
    <property type="entry name" value="LIPOPROTEIN-RELATED"/>
    <property type="match status" value="1"/>
</dbReference>
<dbReference type="InterPro" id="IPR051262">
    <property type="entry name" value="SMP-30/CGR1_Lactonase"/>
</dbReference>
<dbReference type="EMBL" id="FXAW01000010">
    <property type="protein sequence ID" value="SMG52169.1"/>
    <property type="molecule type" value="Genomic_DNA"/>
</dbReference>
<evidence type="ECO:0000256" key="1">
    <source>
        <dbReference type="ARBA" id="ARBA00022801"/>
    </source>
</evidence>
<dbReference type="Pfam" id="PF08450">
    <property type="entry name" value="SGL"/>
    <property type="match status" value="1"/>
</dbReference>
<dbReference type="InterPro" id="IPR011042">
    <property type="entry name" value="6-blade_b-propeller_TolB-like"/>
</dbReference>
<protein>
    <submittedName>
        <fullName evidence="3">Gluconolactonase</fullName>
    </submittedName>
</protein>
<dbReference type="STRING" id="1028.SAMN05661096_03882"/>
<evidence type="ECO:0000313" key="3">
    <source>
        <dbReference type="EMBL" id="SMG52169.1"/>
    </source>
</evidence>
<feature type="domain" description="SMP-30/Gluconolactonase/LRE-like region" evidence="2">
    <location>
        <begin position="43"/>
        <end position="282"/>
    </location>
</feature>
<keyword evidence="1" id="KW-0378">Hydrolase</keyword>
<dbReference type="PROSITE" id="PS51257">
    <property type="entry name" value="PROKAR_LIPOPROTEIN"/>
    <property type="match status" value="1"/>
</dbReference>
<proteinExistence type="predicted"/>
<name>A0A1X7LG79_9BACT</name>
<evidence type="ECO:0000259" key="2">
    <source>
        <dbReference type="Pfam" id="PF08450"/>
    </source>
</evidence>
<dbReference type="GO" id="GO:0016787">
    <property type="term" value="F:hydrolase activity"/>
    <property type="evidence" value="ECO:0007669"/>
    <property type="project" value="UniProtKB-KW"/>
</dbReference>
<accession>A0A1X7LG79</accession>
<dbReference type="SUPFAM" id="SSF63829">
    <property type="entry name" value="Calcium-dependent phosphotriesterase"/>
    <property type="match status" value="1"/>
</dbReference>
<dbReference type="InterPro" id="IPR013658">
    <property type="entry name" value="SGL"/>
</dbReference>
<dbReference type="AlphaFoldDB" id="A0A1X7LG79"/>
<dbReference type="Proteomes" id="UP000193804">
    <property type="component" value="Unassembled WGS sequence"/>
</dbReference>
<reference evidence="4" key="1">
    <citation type="submission" date="2017-04" db="EMBL/GenBank/DDBJ databases">
        <authorList>
            <person name="Varghese N."/>
            <person name="Submissions S."/>
        </authorList>
    </citation>
    <scope>NUCLEOTIDE SEQUENCE [LARGE SCALE GENOMIC DNA]</scope>
    <source>
        <strain evidence="4">DSM 4125</strain>
    </source>
</reference>